<evidence type="ECO:0000256" key="1">
    <source>
        <dbReference type="SAM" id="MobiDB-lite"/>
    </source>
</evidence>
<reference evidence="4" key="1">
    <citation type="submission" date="2021-09" db="EMBL/GenBank/DDBJ databases">
        <authorList>
            <person name="Martin H S."/>
        </authorList>
    </citation>
    <scope>NUCLEOTIDE SEQUENCE</scope>
</reference>
<gene>
    <name evidence="4" type="ORF">DCHRY22_LOCUS8854</name>
</gene>
<feature type="transmembrane region" description="Helical" evidence="2">
    <location>
        <begin position="154"/>
        <end position="187"/>
    </location>
</feature>
<dbReference type="Proteomes" id="UP000789524">
    <property type="component" value="Unassembled WGS sequence"/>
</dbReference>
<protein>
    <submittedName>
        <fullName evidence="4">(African queen) hypothetical protein</fullName>
    </submittedName>
</protein>
<name>A0A8J2W4D0_9NEOP</name>
<dbReference type="Pfam" id="PF07898">
    <property type="entry name" value="DUF1676"/>
    <property type="match status" value="1"/>
</dbReference>
<keyword evidence="3" id="KW-0732">Signal</keyword>
<proteinExistence type="predicted"/>
<keyword evidence="2" id="KW-0472">Membrane</keyword>
<evidence type="ECO:0000313" key="5">
    <source>
        <dbReference type="Proteomes" id="UP000789524"/>
    </source>
</evidence>
<dbReference type="AlphaFoldDB" id="A0A8J2W4D0"/>
<keyword evidence="5" id="KW-1185">Reference proteome</keyword>
<keyword evidence="2" id="KW-1133">Transmembrane helix</keyword>
<dbReference type="GO" id="GO:0016020">
    <property type="term" value="C:membrane"/>
    <property type="evidence" value="ECO:0007669"/>
    <property type="project" value="TreeGrafter"/>
</dbReference>
<evidence type="ECO:0000256" key="2">
    <source>
        <dbReference type="SAM" id="Phobius"/>
    </source>
</evidence>
<dbReference type="EMBL" id="CAKASE010000063">
    <property type="protein sequence ID" value="CAG9569457.1"/>
    <property type="molecule type" value="Genomic_DNA"/>
</dbReference>
<accession>A0A8J2W4D0</accession>
<dbReference type="PANTHER" id="PTHR21879:SF12">
    <property type="entry name" value="OSIRIS 12"/>
    <property type="match status" value="1"/>
</dbReference>
<feature type="chain" id="PRO_5035265416" evidence="3">
    <location>
        <begin position="17"/>
        <end position="235"/>
    </location>
</feature>
<sequence>MYKLIILLLVITFVNGREDFGMKYVLRIYEDCQQSDGVIPCLKKKAILFFDRAARMESIPLIDGVDIVKASDMEVVPVSENDIEASLPRNYESKDGMLSSMLWDRVAAFANSRTIQLSLPKMSGQELNKGIEEGRGKMKKMMGMMMMGGAMKMAAMIPLAIAGLFVLAGKALIVSKIALLLAGIIALKKIVAQKNMGGGSSSHESHGWSSGGGSSGGGWDKRSASDLAYNAYKTN</sequence>
<feature type="signal peptide" evidence="3">
    <location>
        <begin position="1"/>
        <end position="16"/>
    </location>
</feature>
<feature type="compositionally biased region" description="Gly residues" evidence="1">
    <location>
        <begin position="209"/>
        <end position="218"/>
    </location>
</feature>
<feature type="region of interest" description="Disordered" evidence="1">
    <location>
        <begin position="198"/>
        <end position="223"/>
    </location>
</feature>
<dbReference type="PANTHER" id="PTHR21879">
    <property type="entry name" value="FI03362P-RELATED-RELATED"/>
    <property type="match status" value="1"/>
</dbReference>
<dbReference type="InterPro" id="IPR012464">
    <property type="entry name" value="DUF1676"/>
</dbReference>
<dbReference type="OrthoDB" id="6622274at2759"/>
<evidence type="ECO:0000313" key="4">
    <source>
        <dbReference type="EMBL" id="CAG9569457.1"/>
    </source>
</evidence>
<comment type="caution">
    <text evidence="4">The sequence shown here is derived from an EMBL/GenBank/DDBJ whole genome shotgun (WGS) entry which is preliminary data.</text>
</comment>
<evidence type="ECO:0000256" key="3">
    <source>
        <dbReference type="SAM" id="SignalP"/>
    </source>
</evidence>
<keyword evidence="2" id="KW-0812">Transmembrane</keyword>
<organism evidence="4 5">
    <name type="scientific">Danaus chrysippus</name>
    <name type="common">African queen</name>
    <dbReference type="NCBI Taxonomy" id="151541"/>
    <lineage>
        <taxon>Eukaryota</taxon>
        <taxon>Metazoa</taxon>
        <taxon>Ecdysozoa</taxon>
        <taxon>Arthropoda</taxon>
        <taxon>Hexapoda</taxon>
        <taxon>Insecta</taxon>
        <taxon>Pterygota</taxon>
        <taxon>Neoptera</taxon>
        <taxon>Endopterygota</taxon>
        <taxon>Lepidoptera</taxon>
        <taxon>Glossata</taxon>
        <taxon>Ditrysia</taxon>
        <taxon>Papilionoidea</taxon>
        <taxon>Nymphalidae</taxon>
        <taxon>Danainae</taxon>
        <taxon>Danaini</taxon>
        <taxon>Danaina</taxon>
        <taxon>Danaus</taxon>
        <taxon>Anosia</taxon>
    </lineage>
</organism>